<dbReference type="AlphaFoldDB" id="A0A7C4Q442"/>
<feature type="region of interest" description="Disordered" evidence="1">
    <location>
        <begin position="50"/>
        <end position="80"/>
    </location>
</feature>
<reference evidence="2" key="1">
    <citation type="journal article" date="2020" name="mSystems">
        <title>Genome- and Community-Level Interaction Insights into Carbon Utilization and Element Cycling Functions of Hydrothermarchaeota in Hydrothermal Sediment.</title>
        <authorList>
            <person name="Zhou Z."/>
            <person name="Liu Y."/>
            <person name="Xu W."/>
            <person name="Pan J."/>
            <person name="Luo Z.H."/>
            <person name="Li M."/>
        </authorList>
    </citation>
    <scope>NUCLEOTIDE SEQUENCE [LARGE SCALE GENOMIC DNA]</scope>
    <source>
        <strain evidence="2">SpSt-556</strain>
    </source>
</reference>
<gene>
    <name evidence="2" type="ORF">ENT17_08305</name>
</gene>
<proteinExistence type="predicted"/>
<accession>A0A7C4Q442</accession>
<evidence type="ECO:0000256" key="1">
    <source>
        <dbReference type="SAM" id="MobiDB-lite"/>
    </source>
</evidence>
<protein>
    <submittedName>
        <fullName evidence="2">Uncharacterized protein</fullName>
    </submittedName>
</protein>
<name>A0A7C4Q442_9CHLR</name>
<comment type="caution">
    <text evidence="2">The sequence shown here is derived from an EMBL/GenBank/DDBJ whole genome shotgun (WGS) entry which is preliminary data.</text>
</comment>
<dbReference type="EMBL" id="DSXR01000083">
    <property type="protein sequence ID" value="HGS87609.1"/>
    <property type="molecule type" value="Genomic_DNA"/>
</dbReference>
<sequence>MNKRILLSLVVLLALFCLGSLTVICVTTGVLWQNNLRSSPTPLSSLITETVTPPQAAATSTATPAITTEETPSPSPTKPLTAEDAAILKQMERIEQQVAALRGLPLLEPVKRQLMNSEELRKHVEENFLKDYTAEEAAQDARVLSVFGLLNSDFDLYGLYLELYSEQVAGFYDSETKEMYVVQGGTFGGMERSTYAHEFTHALQDQHYNLREGLKINPDSCKEDSEYCAAVQALIEGDASLTEQYWLYQHGTAQDRRDIEAFYASYSSPVLDSAPSFLREDFAFPYREGVDFVLTLFQEDGYNAIDAAFANPPVSTEMILHPEKYPDDRPVTLSLPQFTGLLNRPLSELDRGVMGEWYTYLILAHGVQENWRIADELARQAAAGWGGDAYAVFWDETARQPVMALLSEWESERDAGEFRQAFTAYARLRWGEADQQDLQRGWLWQETGDGVVFFQQRGNQTLWLIVPRQADIPLLKPSGW</sequence>
<organism evidence="2">
    <name type="scientific">Bellilinea caldifistulae</name>
    <dbReference type="NCBI Taxonomy" id="360411"/>
    <lineage>
        <taxon>Bacteria</taxon>
        <taxon>Bacillati</taxon>
        <taxon>Chloroflexota</taxon>
        <taxon>Anaerolineae</taxon>
        <taxon>Anaerolineales</taxon>
        <taxon>Anaerolineaceae</taxon>
        <taxon>Bellilinea</taxon>
    </lineage>
</organism>
<evidence type="ECO:0000313" key="2">
    <source>
        <dbReference type="EMBL" id="HGS87609.1"/>
    </source>
</evidence>